<keyword evidence="6" id="KW-0472">Membrane</keyword>
<evidence type="ECO:0000256" key="6">
    <source>
        <dbReference type="SAM" id="Phobius"/>
    </source>
</evidence>
<evidence type="ECO:0000259" key="7">
    <source>
        <dbReference type="PROSITE" id="PS01180"/>
    </source>
</evidence>
<feature type="domain" description="C-type lectin" evidence="9">
    <location>
        <begin position="528"/>
        <end position="671"/>
    </location>
</feature>
<dbReference type="PROSITE" id="PS00022">
    <property type="entry name" value="EGF_1"/>
    <property type="match status" value="3"/>
</dbReference>
<comment type="caution">
    <text evidence="10">The sequence shown here is derived from an EMBL/GenBank/DDBJ whole genome shotgun (WGS) entry which is preliminary data.</text>
</comment>
<dbReference type="InterPro" id="IPR035914">
    <property type="entry name" value="Sperma_CUB_dom_sf"/>
</dbReference>
<evidence type="ECO:0000256" key="5">
    <source>
        <dbReference type="SAM" id="MobiDB-lite"/>
    </source>
</evidence>
<feature type="compositionally biased region" description="Basic residues" evidence="5">
    <location>
        <begin position="1747"/>
        <end position="1758"/>
    </location>
</feature>
<dbReference type="Gene3D" id="3.10.100.10">
    <property type="entry name" value="Mannose-Binding Protein A, subunit A"/>
    <property type="match status" value="1"/>
</dbReference>
<feature type="disulfide bond" evidence="3">
    <location>
        <begin position="330"/>
        <end position="347"/>
    </location>
</feature>
<keyword evidence="6" id="KW-1133">Transmembrane helix</keyword>
<dbReference type="SMART" id="SM00034">
    <property type="entry name" value="CLECT"/>
    <property type="match status" value="1"/>
</dbReference>
<feature type="region of interest" description="Disordered" evidence="5">
    <location>
        <begin position="1904"/>
        <end position="1940"/>
    </location>
</feature>
<dbReference type="OrthoDB" id="6124589at2759"/>
<feature type="domain" description="CUB" evidence="7">
    <location>
        <begin position="1173"/>
        <end position="1294"/>
    </location>
</feature>
<feature type="disulfide bond" evidence="3">
    <location>
        <begin position="392"/>
        <end position="419"/>
    </location>
</feature>
<dbReference type="EMBL" id="CAJPWZ010000176">
    <property type="protein sequence ID" value="CAG2187630.1"/>
    <property type="molecule type" value="Genomic_DNA"/>
</dbReference>
<evidence type="ECO:0000256" key="2">
    <source>
        <dbReference type="ARBA" id="ARBA00023157"/>
    </source>
</evidence>
<keyword evidence="4" id="KW-0245">EGF-like domain</keyword>
<dbReference type="Pfam" id="PF00008">
    <property type="entry name" value="EGF"/>
    <property type="match status" value="1"/>
</dbReference>
<feature type="compositionally biased region" description="Basic and acidic residues" evidence="5">
    <location>
        <begin position="1927"/>
        <end position="1936"/>
    </location>
</feature>
<reference evidence="10" key="1">
    <citation type="submission" date="2021-03" db="EMBL/GenBank/DDBJ databases">
        <authorList>
            <person name="Bekaert M."/>
        </authorList>
    </citation>
    <scope>NUCLEOTIDE SEQUENCE</scope>
</reference>
<dbReference type="PROSITE" id="PS50041">
    <property type="entry name" value="C_TYPE_LECTIN_2"/>
    <property type="match status" value="1"/>
</dbReference>
<dbReference type="InterPro" id="IPR016186">
    <property type="entry name" value="C-type_lectin-like/link_sf"/>
</dbReference>
<evidence type="ECO:0000259" key="8">
    <source>
        <dbReference type="PROSITE" id="PS50026"/>
    </source>
</evidence>
<feature type="region of interest" description="Disordered" evidence="5">
    <location>
        <begin position="1726"/>
        <end position="1766"/>
    </location>
</feature>
<dbReference type="InterPro" id="IPR000742">
    <property type="entry name" value="EGF"/>
</dbReference>
<feature type="transmembrane region" description="Helical" evidence="6">
    <location>
        <begin position="1441"/>
        <end position="1460"/>
    </location>
</feature>
<keyword evidence="1" id="KW-0677">Repeat</keyword>
<sequence>MTPLYSVTTNCGFAVTNISSIQPRDGSQIFELILEHSVLDPYIDILPNITYKVLLRTTIPGIKVSGFLLEIKENETSPTSLSDSGSLMTDRDMTVVDDQTAKFLSKNSSRLETVCNLYNSVMWTPRNLKRCYSLSAILMTNESVFYTDSRNLCRASGRRSYGLADIRGDIESPGFPNLYPDNYNATYILFSIHKLIHLQFQSFYLESSYRGMCFDSVSVISDKTDILCGALQTEDLQTLYFVSTTGKLTVTFSTDNKIGHSGFRFIYFTEDKHECNRTLTLTNDNITSIAYPQLYFPWMYCVISIRLPSEFRIQLTIKDMDIPRKTNGECLNDNLEIISGNIIDTLCGNLSEYSPKQLFFQSSLSEVDIVFTSDYLHEGRGFWIEYSSHVPCSNKTFVNTSGNVSSDNYPNKYSSNQDCFYIIELSETNGLIELVFESFYTETVNDAFLRGDLCNLDYLEIYIDDKVERICGQWKGQEHTLSFGTETKIIILRFVTNDRVTRSGFFATWENILKNVTVPQCSSTWIEREEFSFEIVRNPLTWEEGRNDCQNKGGYLAAITDMDTQLLLETYLIQSQNCTLELDAFWIGANDIITENHFQWVNGHPVEFEYWFPGWQGNEHSHKQPSDDGFSDEDCVEIRRTFHNLYKGTSEAEHFFWNDRKCSTRNPYICQINKFDDDKSTVPPPTAQSYMYYLNSSQPDVNITSPGFPEQYPKLSNINYTITVSSGYNIAIKFHHFNIESSESCIYDNLTLASVVRTEEHKTTCGDWNTKLKKMTWVSDTNIAVLRFRSDKSIYRSGFSLTASIYRYNNCDSLNGTSFYLRPSTCIQPFLRDVTYQKAIDWCGGLQANLWSNSSVTAAYLISNYADLSNNQAMYANESIFIWLNTNTKNKGDTCEVMQIIPARGTVQPILSVQSVQCDINASFVCAWSLPEKKIQTSTVNCTSYTGEISMIKDKSVHYDNNRIKIYRFRAPKYHRIVLEITFLDLEYQSNCLYDALIFKGFKNVTSLCGNMTSNMPKYFITLSNNASITFRSDESVLGDGFHFKWTFVNTINCIDVQSYGNYGIIKSFNFRKPFMDERFCCSDINTPTGSRVILHVAYSKFAADESCVSIIYTPEGKSKQFCGYNQFRSVSETIISSNNSINLCLISKQLYQDDGFLGNYYIDYSPIPKVVTAKKLQPNSSGEIDSPHYPDFPPINIVQITSLVAPIGYRIDLNMSSYVPKVNGNCSLSTLEVIDETLGKFNTIKMMNSSCTSGGEEQVVIQSNLNKLKIIFKVGAETADRSLSKYSATFFVKPDIDYLLKTEAYPNTPFADCSNKSCLNGGYCLNVSTEEYICHCPVHFTGMFCQVSWCDLPVCQHGTCVLDNGGYSCDCDKDYWGVNCEITSIECAAMVCSGNGVCIVDAISGKPCSCNKGWTGQNCSFYENPHITTQSKRTLMDEPIWIGMITVLLLLILFGLLLLTRRRCSRYFKCCEDTDEILKKQAENAIPAHKNYTPSTQGSPTGTSTSATKFKFEEDSSNFLKVEQSQNDMEPFHTPPIDVENYGAAVRLFDAYKSKSEKRSAEKQLSILGYENQQSSGIVDGTLQFLQLDNDILSSDNETYSKFMPFSNPELRKSLSSLPSLQKERNSTFVKSNSVQADFSGVTHCYPHIVIVNDTSYENLDDTENEIPKFTRERKKSIQRQKTLDDLDAQRKREVFASKPKTSSTMLDIPPFESHLAQRRTKCNHELARRSPSITPTSFESDPTYHYHRHERRRRIKSGADSSEDEIDRYMNRSFCSQPERLQEIVNECKCCGIERVRPRRPKYLRMSRKTSQQRDHSFTSERSSSSEIRRHRRHPRVSSLNDFGYYKRDHVTRHVLSIPNESAEPAKRVSLHIMEENQIDNNEYRKMPVRKSRSNDLNLNKIPSVNQVSDDGSPFRKRSQSFHSEISDTRKTGNPDDLLNIDQKAGPSFYIGNENQGQEKSKTLELSTADLAVVSTSSALSVTDTDTGFSSSSPWRETTDENVAEKLRIHSLKDSAYQTKQSSVERHPYEGPTNSYEKPEDIKLNDRIDMTNKLHQAAKRLIMYEKNSQFSKDSAFTNTFSENEDTDSEKSPRELHPPLRARTSNFSLHPKLFPLEQVSEEGDSHTPESATINGETNTQSQSVFTEDIEMKEFVV</sequence>
<dbReference type="CDD" id="cd00054">
    <property type="entry name" value="EGF_CA"/>
    <property type="match status" value="1"/>
</dbReference>
<dbReference type="SMART" id="SM00042">
    <property type="entry name" value="CUB"/>
    <property type="match status" value="7"/>
</dbReference>
<feature type="disulfide bond" evidence="4">
    <location>
        <begin position="1372"/>
        <end position="1381"/>
    </location>
</feature>
<dbReference type="CDD" id="cd00041">
    <property type="entry name" value="CUB"/>
    <property type="match status" value="5"/>
</dbReference>
<feature type="domain" description="CUB" evidence="7">
    <location>
        <begin position="392"/>
        <end position="512"/>
    </location>
</feature>
<feature type="region of interest" description="Disordered" evidence="5">
    <location>
        <begin position="2120"/>
        <end position="2146"/>
    </location>
</feature>
<dbReference type="Gene3D" id="2.10.25.10">
    <property type="entry name" value="Laminin"/>
    <property type="match status" value="3"/>
</dbReference>
<evidence type="ECO:0000256" key="1">
    <source>
        <dbReference type="ARBA" id="ARBA00022737"/>
    </source>
</evidence>
<feature type="compositionally biased region" description="Polar residues" evidence="5">
    <location>
        <begin position="2129"/>
        <end position="2146"/>
    </location>
</feature>
<dbReference type="Proteomes" id="UP000683360">
    <property type="component" value="Unassembled WGS sequence"/>
</dbReference>
<feature type="compositionally biased region" description="Polar residues" evidence="5">
    <location>
        <begin position="1733"/>
        <end position="1742"/>
    </location>
</feature>
<feature type="disulfide bond" evidence="4">
    <location>
        <begin position="1337"/>
        <end position="1346"/>
    </location>
</feature>
<accession>A0A8S3PX46</accession>
<evidence type="ECO:0000256" key="3">
    <source>
        <dbReference type="PROSITE-ProRule" id="PRU00059"/>
    </source>
</evidence>
<keyword evidence="6" id="KW-0812">Transmembrane</keyword>
<evidence type="ECO:0000259" key="9">
    <source>
        <dbReference type="PROSITE" id="PS50041"/>
    </source>
</evidence>
<feature type="domain" description="CUB" evidence="7">
    <location>
        <begin position="153"/>
        <end position="270"/>
    </location>
</feature>
<dbReference type="PROSITE" id="PS01186">
    <property type="entry name" value="EGF_2"/>
    <property type="match status" value="1"/>
</dbReference>
<gene>
    <name evidence="10" type="ORF">MEDL_3103</name>
</gene>
<feature type="disulfide bond" evidence="3">
    <location>
        <begin position="992"/>
        <end position="1009"/>
    </location>
</feature>
<feature type="domain" description="EGF-like" evidence="8">
    <location>
        <begin position="1352"/>
        <end position="1382"/>
    </location>
</feature>
<comment type="caution">
    <text evidence="4">Lacks conserved residue(s) required for the propagation of feature annotation.</text>
</comment>
<feature type="region of interest" description="Disordered" evidence="5">
    <location>
        <begin position="1806"/>
        <end position="1838"/>
    </location>
</feature>
<feature type="region of interest" description="Disordered" evidence="5">
    <location>
        <begin position="2020"/>
        <end position="2041"/>
    </location>
</feature>
<dbReference type="Pfam" id="PF00059">
    <property type="entry name" value="Lectin_C"/>
    <property type="match status" value="1"/>
</dbReference>
<protein>
    <recommendedName>
        <fullName evidence="12">Cubilin</fullName>
    </recommendedName>
</protein>
<keyword evidence="2 4" id="KW-1015">Disulfide bond</keyword>
<evidence type="ECO:0000313" key="10">
    <source>
        <dbReference type="EMBL" id="CAG2187630.1"/>
    </source>
</evidence>
<dbReference type="PROSITE" id="PS01180">
    <property type="entry name" value="CUB"/>
    <property type="match status" value="6"/>
</dbReference>
<feature type="disulfide bond" evidence="3">
    <location>
        <begin position="454"/>
        <end position="471"/>
    </location>
</feature>
<dbReference type="Pfam" id="PF23106">
    <property type="entry name" value="EGF_Teneurin"/>
    <property type="match status" value="1"/>
</dbReference>
<evidence type="ECO:0008006" key="12">
    <source>
        <dbReference type="Google" id="ProtNLM"/>
    </source>
</evidence>
<feature type="compositionally biased region" description="Basic and acidic residues" evidence="5">
    <location>
        <begin position="2090"/>
        <end position="2099"/>
    </location>
</feature>
<name>A0A8S3PX46_MYTED</name>
<dbReference type="InterPro" id="IPR000859">
    <property type="entry name" value="CUB_dom"/>
</dbReference>
<feature type="domain" description="EGF-like" evidence="8">
    <location>
        <begin position="1384"/>
        <end position="1421"/>
    </location>
</feature>
<dbReference type="SMART" id="SM00181">
    <property type="entry name" value="EGF"/>
    <property type="match status" value="3"/>
</dbReference>
<evidence type="ECO:0000256" key="4">
    <source>
        <dbReference type="PROSITE-ProRule" id="PRU00076"/>
    </source>
</evidence>
<dbReference type="SUPFAM" id="SSF56436">
    <property type="entry name" value="C-type lectin-like"/>
    <property type="match status" value="1"/>
</dbReference>
<organism evidence="10 11">
    <name type="scientific">Mytilus edulis</name>
    <name type="common">Blue mussel</name>
    <dbReference type="NCBI Taxonomy" id="6550"/>
    <lineage>
        <taxon>Eukaryota</taxon>
        <taxon>Metazoa</taxon>
        <taxon>Spiralia</taxon>
        <taxon>Lophotrochozoa</taxon>
        <taxon>Mollusca</taxon>
        <taxon>Bivalvia</taxon>
        <taxon>Autobranchia</taxon>
        <taxon>Pteriomorphia</taxon>
        <taxon>Mytilida</taxon>
        <taxon>Mytiloidea</taxon>
        <taxon>Mytilidae</taxon>
        <taxon>Mytilinae</taxon>
        <taxon>Mytilus</taxon>
    </lineage>
</organism>
<feature type="domain" description="EGF-like" evidence="8">
    <location>
        <begin position="1310"/>
        <end position="1347"/>
    </location>
</feature>
<proteinExistence type="predicted"/>
<evidence type="ECO:0000313" key="11">
    <source>
        <dbReference type="Proteomes" id="UP000683360"/>
    </source>
</evidence>
<feature type="domain" description="CUB" evidence="7">
    <location>
        <begin position="690"/>
        <end position="806"/>
    </location>
</feature>
<dbReference type="CDD" id="cd00037">
    <property type="entry name" value="CLECT"/>
    <property type="match status" value="1"/>
</dbReference>
<keyword evidence="11" id="KW-1185">Reference proteome</keyword>
<dbReference type="InterPro" id="IPR001304">
    <property type="entry name" value="C-type_lectin-like"/>
</dbReference>
<dbReference type="SUPFAM" id="SSF57196">
    <property type="entry name" value="EGF/Laminin"/>
    <property type="match status" value="1"/>
</dbReference>
<dbReference type="InterPro" id="IPR016187">
    <property type="entry name" value="CTDL_fold"/>
</dbReference>
<dbReference type="Gene3D" id="2.60.120.290">
    <property type="entry name" value="Spermadhesin, CUB domain"/>
    <property type="match status" value="7"/>
</dbReference>
<dbReference type="SUPFAM" id="SSF49854">
    <property type="entry name" value="Spermadhesin, CUB domain"/>
    <property type="match status" value="7"/>
</dbReference>
<feature type="disulfide bond" evidence="4">
    <location>
        <begin position="1411"/>
        <end position="1420"/>
    </location>
</feature>
<feature type="region of interest" description="Disordered" evidence="5">
    <location>
        <begin position="2080"/>
        <end position="2108"/>
    </location>
</feature>
<dbReference type="PANTHER" id="PTHR24251">
    <property type="entry name" value="OVOCHYMASE-RELATED"/>
    <property type="match status" value="1"/>
</dbReference>
<dbReference type="Pfam" id="PF00431">
    <property type="entry name" value="CUB"/>
    <property type="match status" value="5"/>
</dbReference>
<dbReference type="PROSITE" id="PS50026">
    <property type="entry name" value="EGF_3"/>
    <property type="match status" value="3"/>
</dbReference>
<feature type="domain" description="CUB" evidence="7">
    <location>
        <begin position="275"/>
        <end position="389"/>
    </location>
</feature>
<feature type="domain" description="CUB" evidence="7">
    <location>
        <begin position="926"/>
        <end position="1049"/>
    </location>
</feature>